<dbReference type="Proteomes" id="UP000592780">
    <property type="component" value="Unassembled WGS sequence"/>
</dbReference>
<dbReference type="EMBL" id="JACHDD010000015">
    <property type="protein sequence ID" value="MBB5428759.1"/>
    <property type="molecule type" value="Genomic_DNA"/>
</dbReference>
<reference evidence="1 2" key="1">
    <citation type="submission" date="2020-08" db="EMBL/GenBank/DDBJ databases">
        <title>Genomic Encyclopedia of Type Strains, Phase IV (KMG-V): Genome sequencing to study the core and pangenomes of soil and plant-associated prokaryotes.</title>
        <authorList>
            <person name="Whitman W."/>
        </authorList>
    </citation>
    <scope>NUCLEOTIDE SEQUENCE [LARGE SCALE GENOMIC DNA]</scope>
    <source>
        <strain evidence="1 2">JPY158</strain>
    </source>
</reference>
<proteinExistence type="predicted"/>
<accession>A0A6I1Q213</accession>
<comment type="caution">
    <text evidence="1">The sequence shown here is derived from an EMBL/GenBank/DDBJ whole genome shotgun (WGS) entry which is preliminary data.</text>
</comment>
<protein>
    <submittedName>
        <fullName evidence="1">Uncharacterized protein</fullName>
    </submittedName>
</protein>
<organism evidence="1 2">
    <name type="scientific">Paraburkholderia atlantica</name>
    <dbReference type="NCBI Taxonomy" id="2654982"/>
    <lineage>
        <taxon>Bacteria</taxon>
        <taxon>Pseudomonadati</taxon>
        <taxon>Pseudomonadota</taxon>
        <taxon>Betaproteobacteria</taxon>
        <taxon>Burkholderiales</taxon>
        <taxon>Burkholderiaceae</taxon>
        <taxon>Paraburkholderia</taxon>
    </lineage>
</organism>
<evidence type="ECO:0000313" key="2">
    <source>
        <dbReference type="Proteomes" id="UP000592780"/>
    </source>
</evidence>
<name>A0A6I1Q213_PARAM</name>
<sequence>MKHPNAVSGNRDVSIAQIENAINVWRNRNPATSDEEVTVLCAEARCLANLYGSMIFNRATAVPRETLTEAQLAALAGAQA</sequence>
<dbReference type="RefSeq" id="WP_018432917.1">
    <property type="nucleotide sequence ID" value="NZ_JACHDD010000015.1"/>
</dbReference>
<evidence type="ECO:0000313" key="1">
    <source>
        <dbReference type="EMBL" id="MBB5428759.1"/>
    </source>
</evidence>
<dbReference type="InterPro" id="IPR022191">
    <property type="entry name" value="DUF3717"/>
</dbReference>
<gene>
    <name evidence="1" type="ORF">HDG40_006954</name>
</gene>
<dbReference type="AlphaFoldDB" id="A0A6I1Q213"/>
<keyword evidence="2" id="KW-1185">Reference proteome</keyword>
<dbReference type="Pfam" id="PF12512">
    <property type="entry name" value="DUF3717"/>
    <property type="match status" value="1"/>
</dbReference>
<dbReference type="OrthoDB" id="9033822at2"/>